<proteinExistence type="predicted"/>
<dbReference type="AlphaFoldDB" id="A0A498R276"/>
<evidence type="ECO:0008006" key="3">
    <source>
        <dbReference type="Google" id="ProtNLM"/>
    </source>
</evidence>
<evidence type="ECO:0000313" key="1">
    <source>
        <dbReference type="EMBL" id="VBB06726.1"/>
    </source>
</evidence>
<reference evidence="1 2" key="1">
    <citation type="submission" date="2018-06" db="EMBL/GenBank/DDBJ databases">
        <authorList>
            <person name="Strepis N."/>
        </authorList>
    </citation>
    <scope>NUCLEOTIDE SEQUENCE [LARGE SCALE GENOMIC DNA]</scope>
    <source>
        <strain evidence="1">LUCI</strain>
    </source>
</reference>
<dbReference type="SUPFAM" id="SSF52833">
    <property type="entry name" value="Thioredoxin-like"/>
    <property type="match status" value="1"/>
</dbReference>
<dbReference type="Pfam" id="PF01257">
    <property type="entry name" value="2Fe-2S_thioredx"/>
    <property type="match status" value="1"/>
</dbReference>
<gene>
    <name evidence="1" type="ORF">LUCI_1962</name>
</gene>
<dbReference type="InterPro" id="IPR036249">
    <property type="entry name" value="Thioredoxin-like_sf"/>
</dbReference>
<dbReference type="Gene3D" id="3.40.30.10">
    <property type="entry name" value="Glutaredoxin"/>
    <property type="match status" value="1"/>
</dbReference>
<keyword evidence="2" id="KW-1185">Reference proteome</keyword>
<dbReference type="RefSeq" id="WP_122627672.1">
    <property type="nucleotide sequence ID" value="NZ_UPPP01000067.1"/>
</dbReference>
<evidence type="ECO:0000313" key="2">
    <source>
        <dbReference type="Proteomes" id="UP000277811"/>
    </source>
</evidence>
<dbReference type="Proteomes" id="UP000277811">
    <property type="component" value="Unassembled WGS sequence"/>
</dbReference>
<dbReference type="EMBL" id="UPPP01000067">
    <property type="protein sequence ID" value="VBB06726.1"/>
    <property type="molecule type" value="Genomic_DNA"/>
</dbReference>
<dbReference type="CDD" id="cd03064">
    <property type="entry name" value="TRX_Fd_NuoE"/>
    <property type="match status" value="1"/>
</dbReference>
<sequence length="80" mass="8808">MKPLTLEICEGTSCHLLGSQDLLEAVAALPPDQRERIELREVSCLKSCHQGPSVRINGTVLPDMTPGRLVAVIHDYLSER</sequence>
<dbReference type="OrthoDB" id="9807975at2"/>
<name>A0A498R276_9FIRM</name>
<dbReference type="InterPro" id="IPR042128">
    <property type="entry name" value="NuoE_dom"/>
</dbReference>
<protein>
    <recommendedName>
        <fullName evidence="3">Thioredoxin-like fold</fullName>
    </recommendedName>
</protein>
<accession>A0A498R276</accession>
<organism evidence="1 2">
    <name type="scientific">Lucifera butyrica</name>
    <dbReference type="NCBI Taxonomy" id="1351585"/>
    <lineage>
        <taxon>Bacteria</taxon>
        <taxon>Bacillati</taxon>
        <taxon>Bacillota</taxon>
        <taxon>Negativicutes</taxon>
        <taxon>Veillonellales</taxon>
        <taxon>Veillonellaceae</taxon>
        <taxon>Lucifera</taxon>
    </lineage>
</organism>